<accession>A0A1I4XE96</accession>
<sequence>MDRKTQRKFLTPDYKKIYSDMITKKFPDKKKSCEKILSKQELSVMDVIVLNSLIFGTVGNQNYDFNQKCRSYDKKTIFFILDYQKKKKLNNTQVAAYFRLSRNTISAWKKLFYTNE</sequence>
<evidence type="ECO:0008006" key="3">
    <source>
        <dbReference type="Google" id="ProtNLM"/>
    </source>
</evidence>
<evidence type="ECO:0000313" key="2">
    <source>
        <dbReference type="Proteomes" id="UP000198769"/>
    </source>
</evidence>
<evidence type="ECO:0000313" key="1">
    <source>
        <dbReference type="EMBL" id="SFN23599.1"/>
    </source>
</evidence>
<organism evidence="1 2">
    <name type="scientific">Chryseobacterium oleae</name>
    <dbReference type="NCBI Taxonomy" id="491207"/>
    <lineage>
        <taxon>Bacteria</taxon>
        <taxon>Pseudomonadati</taxon>
        <taxon>Bacteroidota</taxon>
        <taxon>Flavobacteriia</taxon>
        <taxon>Flavobacteriales</taxon>
        <taxon>Weeksellaceae</taxon>
        <taxon>Chryseobacterium group</taxon>
        <taxon>Chryseobacterium</taxon>
    </lineage>
</organism>
<dbReference type="Proteomes" id="UP000198769">
    <property type="component" value="Unassembled WGS sequence"/>
</dbReference>
<dbReference type="AlphaFoldDB" id="A0A1I4XE96"/>
<dbReference type="EMBL" id="FOVD01000002">
    <property type="protein sequence ID" value="SFN23599.1"/>
    <property type="molecule type" value="Genomic_DNA"/>
</dbReference>
<keyword evidence="2" id="KW-1185">Reference proteome</keyword>
<reference evidence="2" key="1">
    <citation type="submission" date="2016-10" db="EMBL/GenBank/DDBJ databases">
        <authorList>
            <person name="Varghese N."/>
            <person name="Submissions S."/>
        </authorList>
    </citation>
    <scope>NUCLEOTIDE SEQUENCE [LARGE SCALE GENOMIC DNA]</scope>
    <source>
        <strain evidence="2">DSM 25575</strain>
    </source>
</reference>
<protein>
    <recommendedName>
        <fullName evidence="3">Helix-turn-helix domain-containing protein</fullName>
    </recommendedName>
</protein>
<name>A0A1I4XE96_CHROL</name>
<dbReference type="OrthoDB" id="1260127at2"/>
<proteinExistence type="predicted"/>
<dbReference type="RefSeq" id="WP_047456273.1">
    <property type="nucleotide sequence ID" value="NZ_FOVD01000002.1"/>
</dbReference>
<gene>
    <name evidence="1" type="ORF">SAMN05421594_1723</name>
</gene>